<keyword evidence="2" id="KW-0863">Zinc-finger</keyword>
<dbReference type="STRING" id="10195.A0A3M7QM28"/>
<sequence length="312" mass="35950">MFSNYFEISNQYFYPPCTLIQADLVSNYNKRKNLDSCKGKSKKTKYDYKCEVCGDLSSGYHYGAFTCEACKLFFSRTTKNKRKRKFDECLLKSCDINVQTRSDCSECRFKKCLFKGMSLTKSKFGRNVVFKNEPKPVNEANQSGKLVELFYQIGQDYLTTICSTNENNISQSEHYLRASLNYLFEKSIELIDITNKNENYKFLKNYKNFYFPMLDDRKLDALTVFDLYLEKINTAVSNISHSSAYLSLDQLEATNKIDIQIKEMIKNDDNSLIGSLFLLLPSQKASVYTNANVQIVAVVSHFAILGKSSEQK</sequence>
<comment type="caution">
    <text evidence="10">The sequence shown here is derived from an EMBL/GenBank/DDBJ whole genome shotgun (WGS) entry which is preliminary data.</text>
</comment>
<evidence type="ECO:0000256" key="6">
    <source>
        <dbReference type="ARBA" id="ARBA00023163"/>
    </source>
</evidence>
<evidence type="ECO:0000256" key="8">
    <source>
        <dbReference type="ARBA" id="ARBA00023242"/>
    </source>
</evidence>
<dbReference type="GO" id="GO:0045944">
    <property type="term" value="P:positive regulation of transcription by RNA polymerase II"/>
    <property type="evidence" value="ECO:0007669"/>
    <property type="project" value="TreeGrafter"/>
</dbReference>
<dbReference type="GO" id="GO:0030154">
    <property type="term" value="P:cell differentiation"/>
    <property type="evidence" value="ECO:0007669"/>
    <property type="project" value="TreeGrafter"/>
</dbReference>
<dbReference type="Proteomes" id="UP000276133">
    <property type="component" value="Unassembled WGS sequence"/>
</dbReference>
<protein>
    <submittedName>
        <fullName evidence="10">Nuclear receptor</fullName>
    </submittedName>
</protein>
<dbReference type="Gene3D" id="3.30.50.10">
    <property type="entry name" value="Erythroid Transcription Factor GATA-1, subunit A"/>
    <property type="match status" value="1"/>
</dbReference>
<organism evidence="10 11">
    <name type="scientific">Brachionus plicatilis</name>
    <name type="common">Marine rotifer</name>
    <name type="synonym">Brachionus muelleri</name>
    <dbReference type="NCBI Taxonomy" id="10195"/>
    <lineage>
        <taxon>Eukaryota</taxon>
        <taxon>Metazoa</taxon>
        <taxon>Spiralia</taxon>
        <taxon>Gnathifera</taxon>
        <taxon>Rotifera</taxon>
        <taxon>Eurotatoria</taxon>
        <taxon>Monogononta</taxon>
        <taxon>Pseudotrocha</taxon>
        <taxon>Ploima</taxon>
        <taxon>Brachionidae</taxon>
        <taxon>Brachionus</taxon>
    </lineage>
</organism>
<reference evidence="10 11" key="1">
    <citation type="journal article" date="2018" name="Sci. Rep.">
        <title>Genomic signatures of local adaptation to the degree of environmental predictability in rotifers.</title>
        <authorList>
            <person name="Franch-Gras L."/>
            <person name="Hahn C."/>
            <person name="Garcia-Roger E.M."/>
            <person name="Carmona M.J."/>
            <person name="Serra M."/>
            <person name="Gomez A."/>
        </authorList>
    </citation>
    <scope>NUCLEOTIDE SEQUENCE [LARGE SCALE GENOMIC DNA]</scope>
    <source>
        <strain evidence="10">HYR1</strain>
    </source>
</reference>
<evidence type="ECO:0000256" key="5">
    <source>
        <dbReference type="ARBA" id="ARBA00023125"/>
    </source>
</evidence>
<gene>
    <name evidence="10" type="ORF">BpHYR1_046096</name>
</gene>
<dbReference type="AlphaFoldDB" id="A0A3M7QM28"/>
<keyword evidence="5" id="KW-0238">DNA-binding</keyword>
<keyword evidence="1" id="KW-0479">Metal-binding</keyword>
<evidence type="ECO:0000313" key="11">
    <source>
        <dbReference type="Proteomes" id="UP000276133"/>
    </source>
</evidence>
<dbReference type="OrthoDB" id="10018779at2759"/>
<keyword evidence="3" id="KW-0862">Zinc</keyword>
<evidence type="ECO:0000313" key="10">
    <source>
        <dbReference type="EMBL" id="RNA12497.1"/>
    </source>
</evidence>
<accession>A0A3M7QM28</accession>
<dbReference type="Pfam" id="PF00105">
    <property type="entry name" value="zf-C4"/>
    <property type="match status" value="1"/>
</dbReference>
<keyword evidence="11" id="KW-1185">Reference proteome</keyword>
<keyword evidence="6" id="KW-0804">Transcription</keyword>
<dbReference type="PANTHER" id="PTHR24082:SF507">
    <property type="entry name" value="BILE ACID RECEPTOR-RELATED"/>
    <property type="match status" value="1"/>
</dbReference>
<keyword evidence="4" id="KW-0805">Transcription regulation</keyword>
<evidence type="ECO:0000256" key="2">
    <source>
        <dbReference type="ARBA" id="ARBA00022771"/>
    </source>
</evidence>
<dbReference type="SMART" id="SM00399">
    <property type="entry name" value="ZnF_C4"/>
    <property type="match status" value="1"/>
</dbReference>
<dbReference type="InterPro" id="IPR001628">
    <property type="entry name" value="Znf_hrmn_rcpt"/>
</dbReference>
<keyword evidence="8" id="KW-0539">Nucleus</keyword>
<dbReference type="InterPro" id="IPR013088">
    <property type="entry name" value="Znf_NHR/GATA"/>
</dbReference>
<dbReference type="GO" id="GO:0000978">
    <property type="term" value="F:RNA polymerase II cis-regulatory region sequence-specific DNA binding"/>
    <property type="evidence" value="ECO:0007669"/>
    <property type="project" value="TreeGrafter"/>
</dbReference>
<dbReference type="SUPFAM" id="SSF57716">
    <property type="entry name" value="Glucocorticoid receptor-like (DNA-binding domain)"/>
    <property type="match status" value="1"/>
</dbReference>
<dbReference type="GO" id="GO:0004879">
    <property type="term" value="F:nuclear receptor activity"/>
    <property type="evidence" value="ECO:0007669"/>
    <property type="project" value="TreeGrafter"/>
</dbReference>
<evidence type="ECO:0000259" key="9">
    <source>
        <dbReference type="PROSITE" id="PS51030"/>
    </source>
</evidence>
<evidence type="ECO:0000256" key="4">
    <source>
        <dbReference type="ARBA" id="ARBA00023015"/>
    </source>
</evidence>
<dbReference type="PRINTS" id="PR00047">
    <property type="entry name" value="STROIDFINGER"/>
</dbReference>
<keyword evidence="7 10" id="KW-0675">Receptor</keyword>
<dbReference type="EMBL" id="REGN01005671">
    <property type="protein sequence ID" value="RNA12497.1"/>
    <property type="molecule type" value="Genomic_DNA"/>
</dbReference>
<name>A0A3M7QM28_BRAPC</name>
<dbReference type="GO" id="GO:0000122">
    <property type="term" value="P:negative regulation of transcription by RNA polymerase II"/>
    <property type="evidence" value="ECO:0007669"/>
    <property type="project" value="TreeGrafter"/>
</dbReference>
<evidence type="ECO:0000256" key="3">
    <source>
        <dbReference type="ARBA" id="ARBA00022833"/>
    </source>
</evidence>
<evidence type="ECO:0000256" key="7">
    <source>
        <dbReference type="ARBA" id="ARBA00023170"/>
    </source>
</evidence>
<dbReference type="PROSITE" id="PS51030">
    <property type="entry name" value="NUCLEAR_REC_DBD_2"/>
    <property type="match status" value="1"/>
</dbReference>
<proteinExistence type="predicted"/>
<dbReference type="PANTHER" id="PTHR24082">
    <property type="entry name" value="NUCLEAR HORMONE RECEPTOR"/>
    <property type="match status" value="1"/>
</dbReference>
<feature type="domain" description="Nuclear receptor" evidence="9">
    <location>
        <begin position="47"/>
        <end position="124"/>
    </location>
</feature>
<dbReference type="PROSITE" id="PS00031">
    <property type="entry name" value="NUCLEAR_REC_DBD_1"/>
    <property type="match status" value="1"/>
</dbReference>
<dbReference type="InterPro" id="IPR050234">
    <property type="entry name" value="Nuclear_hormone_rcpt_NR1"/>
</dbReference>
<evidence type="ECO:0000256" key="1">
    <source>
        <dbReference type="ARBA" id="ARBA00022723"/>
    </source>
</evidence>
<dbReference type="GO" id="GO:0008270">
    <property type="term" value="F:zinc ion binding"/>
    <property type="evidence" value="ECO:0007669"/>
    <property type="project" value="UniProtKB-KW"/>
</dbReference>